<proteinExistence type="predicted"/>
<dbReference type="SUPFAM" id="SSF46785">
    <property type="entry name" value="Winged helix' DNA-binding domain"/>
    <property type="match status" value="1"/>
</dbReference>
<dbReference type="EMBL" id="CP098755">
    <property type="protein sequence ID" value="USG68165.1"/>
    <property type="molecule type" value="Genomic_DNA"/>
</dbReference>
<evidence type="ECO:0000313" key="1">
    <source>
        <dbReference type="EMBL" id="USG68165.1"/>
    </source>
</evidence>
<evidence type="ECO:0000313" key="2">
    <source>
        <dbReference type="Proteomes" id="UP001056500"/>
    </source>
</evidence>
<sequence>MNNNHSYGFGWYLKETDKAITRYVDKTLKDQGLTRFHWQVMNRAYLDGVAIKENLYAKNYVSPSEMDNILDSFVQRNWIELRENPDHLETEIYLTKKGREEFETIAEIIKETGMRMFQVITQEEYEQTVNVLTRLMNHLNELSSS</sequence>
<name>A0ABY4WLY2_9BACL</name>
<dbReference type="InterPro" id="IPR036390">
    <property type="entry name" value="WH_DNA-bd_sf"/>
</dbReference>
<keyword evidence="2" id="KW-1185">Reference proteome</keyword>
<accession>A0ABY4WLY2</accession>
<protein>
    <submittedName>
        <fullName evidence="1">MarR family winged helix-turn-helix transcriptional regulator</fullName>
    </submittedName>
</protein>
<dbReference type="Gene3D" id="1.10.10.10">
    <property type="entry name" value="Winged helix-like DNA-binding domain superfamily/Winged helix DNA-binding domain"/>
    <property type="match status" value="1"/>
</dbReference>
<dbReference type="Proteomes" id="UP001056500">
    <property type="component" value="Chromosome"/>
</dbReference>
<dbReference type="InterPro" id="IPR036388">
    <property type="entry name" value="WH-like_DNA-bd_sf"/>
</dbReference>
<dbReference type="RefSeq" id="WP_251875571.1">
    <property type="nucleotide sequence ID" value="NZ_CP098755.1"/>
</dbReference>
<organism evidence="1 2">
    <name type="scientific">Brevibacillus ruminantium</name>
    <dbReference type="NCBI Taxonomy" id="2950604"/>
    <lineage>
        <taxon>Bacteria</taxon>
        <taxon>Bacillati</taxon>
        <taxon>Bacillota</taxon>
        <taxon>Bacilli</taxon>
        <taxon>Bacillales</taxon>
        <taxon>Paenibacillaceae</taxon>
        <taxon>Brevibacillus</taxon>
    </lineage>
</organism>
<gene>
    <name evidence="1" type="ORF">NDK47_13145</name>
</gene>
<reference evidence="1" key="1">
    <citation type="submission" date="2022-06" db="EMBL/GenBank/DDBJ databases">
        <title>Genome sequencing of Brevibacillus sp. BB3-R1.</title>
        <authorList>
            <person name="Heo J."/>
            <person name="Lee D."/>
            <person name="Won M."/>
            <person name="Han B.-H."/>
            <person name="Hong S.-B."/>
            <person name="Kwon S.-W."/>
        </authorList>
    </citation>
    <scope>NUCLEOTIDE SEQUENCE</scope>
    <source>
        <strain evidence="1">BB3-R1</strain>
    </source>
</reference>